<dbReference type="AlphaFoldDB" id="A0A8J8T5D8"/>
<gene>
    <name evidence="2" type="ORF">FGO68_gene17804</name>
</gene>
<evidence type="ECO:0000259" key="1">
    <source>
        <dbReference type="Pfam" id="PF04146"/>
    </source>
</evidence>
<proteinExistence type="predicted"/>
<dbReference type="Proteomes" id="UP000785679">
    <property type="component" value="Unassembled WGS sequence"/>
</dbReference>
<sequence length="197" mass="22636">MQSVEEFECFKKKILKLYVDSALSLALRLPKPLPYQAPSIPPPFCIPQSTDLAKFILIRIKSPHTLNSTTFIPRPKQVKIYLFVLRDALILSQQSNTPAQIYLFFTVKQSGHMSAMARVKSHSAIPQVYMDPHTDLDRVFVPFEGFKMEIEWIAFKKIHLQQVPAFDYRAELNDYRGANVITIGHQSGKVIRDLFLN</sequence>
<dbReference type="Pfam" id="PF04146">
    <property type="entry name" value="YTH"/>
    <property type="match status" value="1"/>
</dbReference>
<dbReference type="EMBL" id="RRYP01004379">
    <property type="protein sequence ID" value="TNV82909.1"/>
    <property type="molecule type" value="Genomic_DNA"/>
</dbReference>
<dbReference type="GO" id="GO:0003723">
    <property type="term" value="F:RNA binding"/>
    <property type="evidence" value="ECO:0007669"/>
    <property type="project" value="InterPro"/>
</dbReference>
<evidence type="ECO:0000313" key="2">
    <source>
        <dbReference type="EMBL" id="TNV82909.1"/>
    </source>
</evidence>
<reference evidence="2" key="1">
    <citation type="submission" date="2019-06" db="EMBL/GenBank/DDBJ databases">
        <authorList>
            <person name="Zheng W."/>
        </authorList>
    </citation>
    <scope>NUCLEOTIDE SEQUENCE</scope>
    <source>
        <strain evidence="2">QDHG01</strain>
    </source>
</reference>
<comment type="caution">
    <text evidence="2">The sequence shown here is derived from an EMBL/GenBank/DDBJ whole genome shotgun (WGS) entry which is preliminary data.</text>
</comment>
<evidence type="ECO:0000313" key="3">
    <source>
        <dbReference type="Proteomes" id="UP000785679"/>
    </source>
</evidence>
<accession>A0A8J8T5D8</accession>
<name>A0A8J8T5D8_HALGN</name>
<dbReference type="InterPro" id="IPR007275">
    <property type="entry name" value="YTH_domain"/>
</dbReference>
<feature type="domain" description="YTH" evidence="1">
    <location>
        <begin position="80"/>
        <end position="166"/>
    </location>
</feature>
<protein>
    <recommendedName>
        <fullName evidence="1">YTH domain-containing protein</fullName>
    </recommendedName>
</protein>
<keyword evidence="3" id="KW-1185">Reference proteome</keyword>
<organism evidence="2 3">
    <name type="scientific">Halteria grandinella</name>
    <dbReference type="NCBI Taxonomy" id="5974"/>
    <lineage>
        <taxon>Eukaryota</taxon>
        <taxon>Sar</taxon>
        <taxon>Alveolata</taxon>
        <taxon>Ciliophora</taxon>
        <taxon>Intramacronucleata</taxon>
        <taxon>Spirotrichea</taxon>
        <taxon>Stichotrichia</taxon>
        <taxon>Sporadotrichida</taxon>
        <taxon>Halteriidae</taxon>
        <taxon>Halteria</taxon>
    </lineage>
</organism>